<dbReference type="PANTHER" id="PTHR11647">
    <property type="entry name" value="HYDRANTOINASE/DIHYDROPYRIMIDINASE FAMILY MEMBER"/>
    <property type="match status" value="1"/>
</dbReference>
<dbReference type="EMBL" id="PPEA01000392">
    <property type="protein sequence ID" value="PQM47107.1"/>
    <property type="molecule type" value="Genomic_DNA"/>
</dbReference>
<dbReference type="InterPro" id="IPR013108">
    <property type="entry name" value="Amidohydro_3"/>
</dbReference>
<dbReference type="RefSeq" id="WP_071025304.1">
    <property type="nucleotide sequence ID" value="NZ_MLQM01000044.1"/>
</dbReference>
<evidence type="ECO:0000259" key="1">
    <source>
        <dbReference type="Pfam" id="PF07969"/>
    </source>
</evidence>
<dbReference type="Proteomes" id="UP000238296">
    <property type="component" value="Unassembled WGS sequence"/>
</dbReference>
<evidence type="ECO:0000313" key="2">
    <source>
        <dbReference type="EMBL" id="OHV04292.1"/>
    </source>
</evidence>
<reference evidence="2 4" key="1">
    <citation type="submission" date="2016-10" db="EMBL/GenBank/DDBJ databases">
        <title>Genome sequence of Mycobacterium talmonii.</title>
        <authorList>
            <person name="Greninger A.L."/>
            <person name="Elliott B."/>
            <person name="Vasireddy S."/>
            <person name="Vasireddy R."/>
        </authorList>
    </citation>
    <scope>NUCLEOTIDE SEQUENCE [LARGE SCALE GENOMIC DNA]</scope>
    <source>
        <strain evidence="2">MO-5499</strain>
        <strain evidence="4">NE-TNMC-100812</strain>
    </source>
</reference>
<dbReference type="SUPFAM" id="SSF51556">
    <property type="entry name" value="Metallo-dependent hydrolases"/>
    <property type="match status" value="1"/>
</dbReference>
<accession>A0A1S1NF60</accession>
<dbReference type="InterPro" id="IPR011059">
    <property type="entry name" value="Metal-dep_hydrolase_composite"/>
</dbReference>
<name>A0A1S1NF60_9MYCO</name>
<evidence type="ECO:0000313" key="4">
    <source>
        <dbReference type="Proteomes" id="UP000179734"/>
    </source>
</evidence>
<organism evidence="2 4">
    <name type="scientific">Mycobacterium talmoniae</name>
    <dbReference type="NCBI Taxonomy" id="1858794"/>
    <lineage>
        <taxon>Bacteria</taxon>
        <taxon>Bacillati</taxon>
        <taxon>Actinomycetota</taxon>
        <taxon>Actinomycetes</taxon>
        <taxon>Mycobacteriales</taxon>
        <taxon>Mycobacteriaceae</taxon>
        <taxon>Mycobacterium</taxon>
    </lineage>
</organism>
<keyword evidence="3" id="KW-0378">Hydrolase</keyword>
<evidence type="ECO:0000313" key="3">
    <source>
        <dbReference type="EMBL" id="PQM47107.1"/>
    </source>
</evidence>
<sequence length="591" mass="64808">MAYDVIIRNGLWFDGTGRAPQVRTLGIRDGVVRTVSADPVDETGCPDVIDAAGKWVAPGFIDVHTHYDAEVLLDPGLRESVRHGVTTVLLGNCSLSTVYADSEDAADLFSRVEAVPRKFVLGALQAKKTWSTPAEYVRALDALPLGPNVGSLLGHSDLRAAVLGLDRATTPGVRPTAAELDRMAALLDEGLAAGLLGMSGMDAAIDKLDGDRFRSRALPSTFATWHERRRLIGVLRHRGRILQSAPNVKNLLSGVQFFLASSRMFGRRRGVRMSLLVSADTKSMPASTAILGPLTRLLNTALTSSVRFQHLPVPFELYSDGIDLPVFEEFGAGTAALHLRDQLERNKLLADVEYRRKFRRQFDRRKLGPTLWHRDFHDAVIVECPDHSLIGKSFGQIAHERGLHPLDAFLDVLVDNGERNVRWTTTVANHRPKQLDKLAGEPTIHLGFSDAGAHLRNMAFYNFPVRLLKRVLDANTAGHPFLSVERAIYRLTAEVADWFGLQAGTLREGDRADFVVIDPAGLDDSVDGYHEEAVPFYGGLRRMVNRNDAAVVATGVGGAVVYRHGEFRAGYGTTVKSGQFLRAGARQPQHA</sequence>
<gene>
    <name evidence="2" type="ORF">BKN37_10615</name>
    <name evidence="3" type="ORF">C1Y40_02713</name>
</gene>
<dbReference type="SUPFAM" id="SSF51338">
    <property type="entry name" value="Composite domain of metallo-dependent hydrolases"/>
    <property type="match status" value="1"/>
</dbReference>
<dbReference type="GO" id="GO:0005829">
    <property type="term" value="C:cytosol"/>
    <property type="evidence" value="ECO:0007669"/>
    <property type="project" value="TreeGrafter"/>
</dbReference>
<dbReference type="InterPro" id="IPR050378">
    <property type="entry name" value="Metallo-dep_Hydrolases_sf"/>
</dbReference>
<reference evidence="3 5" key="2">
    <citation type="journal article" date="2017" name="Int. J. Syst. Evol. Microbiol.">
        <title>Mycobacterium talmoniae sp. nov., a slowly growing mycobacterium isolated from human respiratory samples.</title>
        <authorList>
            <person name="Davidson R.M."/>
            <person name="DeGroote M.A."/>
            <person name="Marola J.L."/>
            <person name="Buss S."/>
            <person name="Jones V."/>
            <person name="McNeil M.R."/>
            <person name="Freifeld A.G."/>
            <person name="Elaine Epperson L."/>
            <person name="Hasan N.A."/>
            <person name="Jackson M."/>
            <person name="Iwen P.C."/>
            <person name="Salfinger M."/>
            <person name="Strong M."/>
        </authorList>
    </citation>
    <scope>NUCLEOTIDE SEQUENCE [LARGE SCALE GENOMIC DNA]</scope>
    <source>
        <strain evidence="3 5">ATCC BAA-2683</strain>
    </source>
</reference>
<reference evidence="3" key="3">
    <citation type="submission" date="2018-01" db="EMBL/GenBank/DDBJ databases">
        <authorList>
            <person name="Gaut B.S."/>
            <person name="Morton B.R."/>
            <person name="Clegg M.T."/>
            <person name="Duvall M.R."/>
        </authorList>
    </citation>
    <scope>NUCLEOTIDE SEQUENCE</scope>
    <source>
        <strain evidence="3">ATCC BAA-2683</strain>
    </source>
</reference>
<dbReference type="Proteomes" id="UP000179734">
    <property type="component" value="Unassembled WGS sequence"/>
</dbReference>
<proteinExistence type="predicted"/>
<evidence type="ECO:0000313" key="5">
    <source>
        <dbReference type="Proteomes" id="UP000238296"/>
    </source>
</evidence>
<protein>
    <submittedName>
        <fullName evidence="3">N-acyl-D-aspartate deacylase</fullName>
        <ecNumber evidence="3">3.5.1.83</ecNumber>
    </submittedName>
</protein>
<dbReference type="Gene3D" id="3.20.20.140">
    <property type="entry name" value="Metal-dependent hydrolases"/>
    <property type="match status" value="1"/>
</dbReference>
<dbReference type="Pfam" id="PF07969">
    <property type="entry name" value="Amidohydro_3"/>
    <property type="match status" value="1"/>
</dbReference>
<dbReference type="EMBL" id="MLQM01000044">
    <property type="protein sequence ID" value="OHV04292.1"/>
    <property type="molecule type" value="Genomic_DNA"/>
</dbReference>
<comment type="caution">
    <text evidence="2">The sequence shown here is derived from an EMBL/GenBank/DDBJ whole genome shotgun (WGS) entry which is preliminary data.</text>
</comment>
<dbReference type="GO" id="GO:0016812">
    <property type="term" value="F:hydrolase activity, acting on carbon-nitrogen (but not peptide) bonds, in cyclic amides"/>
    <property type="evidence" value="ECO:0007669"/>
    <property type="project" value="TreeGrafter"/>
</dbReference>
<keyword evidence="4" id="KW-1185">Reference proteome</keyword>
<dbReference type="AlphaFoldDB" id="A0A1S1NF60"/>
<dbReference type="EC" id="3.5.1.83" evidence="3"/>
<dbReference type="PANTHER" id="PTHR11647:SF1">
    <property type="entry name" value="COLLAPSIN RESPONSE MEDIATOR PROTEIN"/>
    <property type="match status" value="1"/>
</dbReference>
<dbReference type="GO" id="GO:0047422">
    <property type="term" value="F:N-acyl-D-aspartate deacylase activity"/>
    <property type="evidence" value="ECO:0007669"/>
    <property type="project" value="UniProtKB-EC"/>
</dbReference>
<feature type="domain" description="Amidohydrolase 3" evidence="1">
    <location>
        <begin position="47"/>
        <end position="200"/>
    </location>
</feature>
<dbReference type="InterPro" id="IPR032466">
    <property type="entry name" value="Metal_Hydrolase"/>
</dbReference>